<organism evidence="2 3">
    <name type="scientific">Lasiosphaeria hispida</name>
    <dbReference type="NCBI Taxonomy" id="260671"/>
    <lineage>
        <taxon>Eukaryota</taxon>
        <taxon>Fungi</taxon>
        <taxon>Dikarya</taxon>
        <taxon>Ascomycota</taxon>
        <taxon>Pezizomycotina</taxon>
        <taxon>Sordariomycetes</taxon>
        <taxon>Sordariomycetidae</taxon>
        <taxon>Sordariales</taxon>
        <taxon>Lasiosphaeriaceae</taxon>
        <taxon>Lasiosphaeria</taxon>
    </lineage>
</organism>
<dbReference type="SUPFAM" id="SSF52833">
    <property type="entry name" value="Thioredoxin-like"/>
    <property type="match status" value="1"/>
</dbReference>
<protein>
    <recommendedName>
        <fullName evidence="1">Thioredoxin domain-containing protein</fullName>
    </recommendedName>
</protein>
<proteinExistence type="predicted"/>
<dbReference type="InterPro" id="IPR036249">
    <property type="entry name" value="Thioredoxin-like_sf"/>
</dbReference>
<dbReference type="EMBL" id="JAUIQD010000001">
    <property type="protein sequence ID" value="KAK3363675.1"/>
    <property type="molecule type" value="Genomic_DNA"/>
</dbReference>
<dbReference type="InterPro" id="IPR013766">
    <property type="entry name" value="Thioredoxin_domain"/>
</dbReference>
<dbReference type="Gene3D" id="3.40.30.10">
    <property type="entry name" value="Glutaredoxin"/>
    <property type="match status" value="1"/>
</dbReference>
<reference evidence="2" key="1">
    <citation type="journal article" date="2023" name="Mol. Phylogenet. Evol.">
        <title>Genome-scale phylogeny and comparative genomics of the fungal order Sordariales.</title>
        <authorList>
            <person name="Hensen N."/>
            <person name="Bonometti L."/>
            <person name="Westerberg I."/>
            <person name="Brannstrom I.O."/>
            <person name="Guillou S."/>
            <person name="Cros-Aarteil S."/>
            <person name="Calhoun S."/>
            <person name="Haridas S."/>
            <person name="Kuo A."/>
            <person name="Mondo S."/>
            <person name="Pangilinan J."/>
            <person name="Riley R."/>
            <person name="LaButti K."/>
            <person name="Andreopoulos B."/>
            <person name="Lipzen A."/>
            <person name="Chen C."/>
            <person name="Yan M."/>
            <person name="Daum C."/>
            <person name="Ng V."/>
            <person name="Clum A."/>
            <person name="Steindorff A."/>
            <person name="Ohm R.A."/>
            <person name="Martin F."/>
            <person name="Silar P."/>
            <person name="Natvig D.O."/>
            <person name="Lalanne C."/>
            <person name="Gautier V."/>
            <person name="Ament-Velasquez S.L."/>
            <person name="Kruys A."/>
            <person name="Hutchinson M.I."/>
            <person name="Powell A.J."/>
            <person name="Barry K."/>
            <person name="Miller A.N."/>
            <person name="Grigoriev I.V."/>
            <person name="Debuchy R."/>
            <person name="Gladieux P."/>
            <person name="Hiltunen Thoren M."/>
            <person name="Johannesson H."/>
        </authorList>
    </citation>
    <scope>NUCLEOTIDE SEQUENCE</scope>
    <source>
        <strain evidence="2">CBS 955.72</strain>
    </source>
</reference>
<evidence type="ECO:0000313" key="3">
    <source>
        <dbReference type="Proteomes" id="UP001275084"/>
    </source>
</evidence>
<feature type="domain" description="Thioredoxin" evidence="1">
    <location>
        <begin position="25"/>
        <end position="169"/>
    </location>
</feature>
<dbReference type="AlphaFoldDB" id="A0AAJ0MKC8"/>
<evidence type="ECO:0000259" key="1">
    <source>
        <dbReference type="PROSITE" id="PS51352"/>
    </source>
</evidence>
<accession>A0AAJ0MKC8</accession>
<gene>
    <name evidence="2" type="ORF">B0T25DRAFT_52535</name>
</gene>
<name>A0AAJ0MKC8_9PEZI</name>
<dbReference type="Pfam" id="PF00085">
    <property type="entry name" value="Thioredoxin"/>
    <property type="match status" value="1"/>
</dbReference>
<dbReference type="PROSITE" id="PS51352">
    <property type="entry name" value="THIOREDOXIN_2"/>
    <property type="match status" value="1"/>
</dbReference>
<comment type="caution">
    <text evidence="2">The sequence shown here is derived from an EMBL/GenBank/DDBJ whole genome shotgun (WGS) entry which is preliminary data.</text>
</comment>
<sequence length="196" mass="21620">MHLMRSLPVSPALSRRFFPKAKPSFTCISPSRAFLLTSSRRAAKNQVYASVRNSDQFHNYQLISSSSRTPLLTLWTTSWCPTCRTVEPLLRHLVESGVGETEGGVGYCTVECDAPDIMEASLGLTYVINSLPTLLSFDAQEAQVETKVTNGRQLSDRKFLENWIRTEAKRHGDRGGGGPGIGNPLHIFSGLFSNSN</sequence>
<reference evidence="2" key="2">
    <citation type="submission" date="2023-06" db="EMBL/GenBank/DDBJ databases">
        <authorList>
            <consortium name="Lawrence Berkeley National Laboratory"/>
            <person name="Haridas S."/>
            <person name="Hensen N."/>
            <person name="Bonometti L."/>
            <person name="Westerberg I."/>
            <person name="Brannstrom I.O."/>
            <person name="Guillou S."/>
            <person name="Cros-Aarteil S."/>
            <person name="Calhoun S."/>
            <person name="Kuo A."/>
            <person name="Mondo S."/>
            <person name="Pangilinan J."/>
            <person name="Riley R."/>
            <person name="Labutti K."/>
            <person name="Andreopoulos B."/>
            <person name="Lipzen A."/>
            <person name="Chen C."/>
            <person name="Yanf M."/>
            <person name="Daum C."/>
            <person name="Ng V."/>
            <person name="Clum A."/>
            <person name="Steindorff A."/>
            <person name="Ohm R."/>
            <person name="Martin F."/>
            <person name="Silar P."/>
            <person name="Natvig D."/>
            <person name="Lalanne C."/>
            <person name="Gautier V."/>
            <person name="Ament-Velasquez S.L."/>
            <person name="Kruys A."/>
            <person name="Hutchinson M.I."/>
            <person name="Powell A.J."/>
            <person name="Barry K."/>
            <person name="Miller A.N."/>
            <person name="Grigoriev I.V."/>
            <person name="Debuchy R."/>
            <person name="Gladieux P."/>
            <person name="Thoren M.H."/>
            <person name="Johannesson H."/>
        </authorList>
    </citation>
    <scope>NUCLEOTIDE SEQUENCE</scope>
    <source>
        <strain evidence="2">CBS 955.72</strain>
    </source>
</reference>
<keyword evidence="3" id="KW-1185">Reference proteome</keyword>
<evidence type="ECO:0000313" key="2">
    <source>
        <dbReference type="EMBL" id="KAK3363675.1"/>
    </source>
</evidence>
<dbReference type="Proteomes" id="UP001275084">
    <property type="component" value="Unassembled WGS sequence"/>
</dbReference>